<name>A0A399RK96_9PROT</name>
<evidence type="ECO:0000313" key="3">
    <source>
        <dbReference type="Proteomes" id="UP000266385"/>
    </source>
</evidence>
<accession>A0A399RK96</accession>
<dbReference type="EMBL" id="QWFX01000006">
    <property type="protein sequence ID" value="RIJ30272.1"/>
    <property type="molecule type" value="Genomic_DNA"/>
</dbReference>
<proteinExistence type="predicted"/>
<comment type="caution">
    <text evidence="2">The sequence shown here is derived from an EMBL/GenBank/DDBJ whole genome shotgun (WGS) entry which is preliminary data.</text>
</comment>
<organism evidence="2 3">
    <name type="scientific">Henriciella mobilis</name>
    <dbReference type="NCBI Taxonomy" id="2305467"/>
    <lineage>
        <taxon>Bacteria</taxon>
        <taxon>Pseudomonadati</taxon>
        <taxon>Pseudomonadota</taxon>
        <taxon>Alphaproteobacteria</taxon>
        <taxon>Hyphomonadales</taxon>
        <taxon>Hyphomonadaceae</taxon>
        <taxon>Henriciella</taxon>
    </lineage>
</organism>
<reference evidence="2 3" key="1">
    <citation type="submission" date="2018-08" db="EMBL/GenBank/DDBJ databases">
        <title>Henriciella mobilis sp. nov., isolated from seawater.</title>
        <authorList>
            <person name="Cheng H."/>
            <person name="Wu Y.-H."/>
            <person name="Xu X.-W."/>
            <person name="Guo L.-L."/>
        </authorList>
    </citation>
    <scope>NUCLEOTIDE SEQUENCE [LARGE SCALE GENOMIC DNA]</scope>
    <source>
        <strain evidence="2 3">JN25</strain>
    </source>
</reference>
<evidence type="ECO:0000313" key="2">
    <source>
        <dbReference type="EMBL" id="RIJ30272.1"/>
    </source>
</evidence>
<evidence type="ECO:0000256" key="1">
    <source>
        <dbReference type="SAM" id="Phobius"/>
    </source>
</evidence>
<protein>
    <submittedName>
        <fullName evidence="2">Flp family type IVb pilin</fullName>
    </submittedName>
</protein>
<keyword evidence="1" id="KW-0472">Membrane</keyword>
<dbReference type="InterPro" id="IPR007047">
    <property type="entry name" value="Flp_Fap"/>
</dbReference>
<keyword evidence="3" id="KW-1185">Reference proteome</keyword>
<dbReference type="AlphaFoldDB" id="A0A399RK96"/>
<keyword evidence="1" id="KW-1133">Transmembrane helix</keyword>
<dbReference type="Proteomes" id="UP000266385">
    <property type="component" value="Unassembled WGS sequence"/>
</dbReference>
<dbReference type="RefSeq" id="WP_119375592.1">
    <property type="nucleotide sequence ID" value="NZ_QWFX01000006.1"/>
</dbReference>
<sequence length="57" mass="5895">MVQRLISKFRRSDSGASAVEYTLLIGLLALAVVGGIAAIGDTTSGHFNSVNEGFPDA</sequence>
<dbReference type="Pfam" id="PF04964">
    <property type="entry name" value="Flp_Fap"/>
    <property type="match status" value="1"/>
</dbReference>
<feature type="transmembrane region" description="Helical" evidence="1">
    <location>
        <begin position="21"/>
        <end position="40"/>
    </location>
</feature>
<keyword evidence="1" id="KW-0812">Transmembrane</keyword>
<gene>
    <name evidence="2" type="ORF">D1223_06390</name>
</gene>